<accession>A0AA36HE10</accession>
<keyword evidence="5" id="KW-1185">Reference proteome</keyword>
<dbReference type="PANTHER" id="PTHR43389:SF4">
    <property type="entry name" value="V-TYPE PROTON ATPASE SUBUNIT B"/>
    <property type="match status" value="1"/>
</dbReference>
<keyword evidence="1" id="KW-0813">Transport</keyword>
<dbReference type="Proteomes" id="UP001176961">
    <property type="component" value="Unassembled WGS sequence"/>
</dbReference>
<evidence type="ECO:0000313" key="4">
    <source>
        <dbReference type="EMBL" id="CAJ0608369.1"/>
    </source>
</evidence>
<dbReference type="CDD" id="cd18118">
    <property type="entry name" value="ATP-synt_V_A-type_beta_N"/>
    <property type="match status" value="1"/>
</dbReference>
<dbReference type="GO" id="GO:0046034">
    <property type="term" value="P:ATP metabolic process"/>
    <property type="evidence" value="ECO:0007669"/>
    <property type="project" value="InterPro"/>
</dbReference>
<evidence type="ECO:0000313" key="5">
    <source>
        <dbReference type="Proteomes" id="UP001176961"/>
    </source>
</evidence>
<dbReference type="InterPro" id="IPR022879">
    <property type="entry name" value="V-ATPase_su_B/beta"/>
</dbReference>
<evidence type="ECO:0000259" key="3">
    <source>
        <dbReference type="Pfam" id="PF02874"/>
    </source>
</evidence>
<dbReference type="InterPro" id="IPR004100">
    <property type="entry name" value="ATPase_F1/V1/A1_a/bsu_N"/>
</dbReference>
<protein>
    <recommendedName>
        <fullName evidence="3">ATPase F1/V1/A1 complex alpha/beta subunit N-terminal domain-containing protein</fullName>
    </recommendedName>
</protein>
<evidence type="ECO:0000256" key="1">
    <source>
        <dbReference type="ARBA" id="ARBA00022448"/>
    </source>
</evidence>
<comment type="caution">
    <text evidence="4">The sequence shown here is derived from an EMBL/GenBank/DDBJ whole genome shotgun (WGS) entry which is preliminary data.</text>
</comment>
<feature type="domain" description="ATPase F1/V1/A1 complex alpha/beta subunit N-terminal" evidence="3">
    <location>
        <begin position="25"/>
        <end position="70"/>
    </location>
</feature>
<sequence length="72" mass="8110">MTGFRIPSLHHYDTHPKIAYQTLNAVNGPLLVVDDVKFPVYGGVVRIKMRDGRTRIGQILETHGNKAIIQEL</sequence>
<proteinExistence type="predicted"/>
<keyword evidence="2" id="KW-0406">Ion transport</keyword>
<dbReference type="Pfam" id="PF02874">
    <property type="entry name" value="ATP-synt_ab_N"/>
    <property type="match status" value="1"/>
</dbReference>
<dbReference type="EMBL" id="CATQJL010000316">
    <property type="protein sequence ID" value="CAJ0608369.1"/>
    <property type="molecule type" value="Genomic_DNA"/>
</dbReference>
<dbReference type="AlphaFoldDB" id="A0AA36HE10"/>
<reference evidence="4" key="1">
    <citation type="submission" date="2023-07" db="EMBL/GenBank/DDBJ databases">
        <authorList>
            <consortium name="CYATHOMIX"/>
        </authorList>
    </citation>
    <scope>NUCLEOTIDE SEQUENCE</scope>
    <source>
        <strain evidence="4">N/A</strain>
    </source>
</reference>
<organism evidence="4 5">
    <name type="scientific">Cylicocyclus nassatus</name>
    <name type="common">Nematode worm</name>
    <dbReference type="NCBI Taxonomy" id="53992"/>
    <lineage>
        <taxon>Eukaryota</taxon>
        <taxon>Metazoa</taxon>
        <taxon>Ecdysozoa</taxon>
        <taxon>Nematoda</taxon>
        <taxon>Chromadorea</taxon>
        <taxon>Rhabditida</taxon>
        <taxon>Rhabditina</taxon>
        <taxon>Rhabditomorpha</taxon>
        <taxon>Strongyloidea</taxon>
        <taxon>Strongylidae</taxon>
        <taxon>Cylicocyclus</taxon>
    </lineage>
</organism>
<evidence type="ECO:0000256" key="2">
    <source>
        <dbReference type="ARBA" id="ARBA00023065"/>
    </source>
</evidence>
<gene>
    <name evidence="4" type="ORF">CYNAS_LOCUS20352</name>
</gene>
<dbReference type="GO" id="GO:0046961">
    <property type="term" value="F:proton-transporting ATPase activity, rotational mechanism"/>
    <property type="evidence" value="ECO:0007669"/>
    <property type="project" value="TreeGrafter"/>
</dbReference>
<dbReference type="PANTHER" id="PTHR43389">
    <property type="entry name" value="V-TYPE PROTON ATPASE SUBUNIT B"/>
    <property type="match status" value="1"/>
</dbReference>
<name>A0AA36HE10_CYLNA</name>
<dbReference type="GO" id="GO:0007035">
    <property type="term" value="P:vacuolar acidification"/>
    <property type="evidence" value="ECO:0007669"/>
    <property type="project" value="TreeGrafter"/>
</dbReference>